<dbReference type="Gene3D" id="1.10.260.40">
    <property type="entry name" value="lambda repressor-like DNA-binding domains"/>
    <property type="match status" value="1"/>
</dbReference>
<dbReference type="PROSITE" id="PS50943">
    <property type="entry name" value="HTH_CROC1"/>
    <property type="match status" value="1"/>
</dbReference>
<evidence type="ECO:0000313" key="3">
    <source>
        <dbReference type="Proteomes" id="UP000265419"/>
    </source>
</evidence>
<evidence type="ECO:0000313" key="2">
    <source>
        <dbReference type="EMBL" id="RII42058.1"/>
    </source>
</evidence>
<dbReference type="InterPro" id="IPR001387">
    <property type="entry name" value="Cro/C1-type_HTH"/>
</dbReference>
<dbReference type="Proteomes" id="UP000265419">
    <property type="component" value="Unassembled WGS sequence"/>
</dbReference>
<protein>
    <submittedName>
        <fullName evidence="2">XRE family transcriptional regulator</fullName>
    </submittedName>
</protein>
<evidence type="ECO:0000259" key="1">
    <source>
        <dbReference type="PROSITE" id="PS50943"/>
    </source>
</evidence>
<keyword evidence="3" id="KW-1185">Reference proteome</keyword>
<dbReference type="GO" id="GO:0003677">
    <property type="term" value="F:DNA binding"/>
    <property type="evidence" value="ECO:0007669"/>
    <property type="project" value="InterPro"/>
</dbReference>
<dbReference type="EMBL" id="QQXK01000016">
    <property type="protein sequence ID" value="RII42058.1"/>
    <property type="molecule type" value="Genomic_DNA"/>
</dbReference>
<accession>A0A399J951</accession>
<proteinExistence type="predicted"/>
<gene>
    <name evidence="2" type="ORF">DWB68_09015</name>
</gene>
<dbReference type="Pfam" id="PF13560">
    <property type="entry name" value="HTH_31"/>
    <property type="match status" value="1"/>
</dbReference>
<sequence>MWREAVGEALREKRHEFGRRLVDLAGDAGVSPQYLSELECGLKDRSSEMLDAVAGALGLDAAELGFRAAARLRRATREAELDSLAAAVRRGDALPGIALGGSAHTVDPLPEHPLSSADPTGTPWSGAGEAFLLAA</sequence>
<dbReference type="SMART" id="SM00530">
    <property type="entry name" value="HTH_XRE"/>
    <property type="match status" value="1"/>
</dbReference>
<dbReference type="SUPFAM" id="SSF47413">
    <property type="entry name" value="lambda repressor-like DNA-binding domains"/>
    <property type="match status" value="1"/>
</dbReference>
<dbReference type="InterPro" id="IPR010982">
    <property type="entry name" value="Lambda_DNA-bd_dom_sf"/>
</dbReference>
<name>A0A399J951_9MICC</name>
<organism evidence="2 3">
    <name type="scientific">Galactobacter valiniphilus</name>
    <dbReference type="NCBI Taxonomy" id="2676122"/>
    <lineage>
        <taxon>Bacteria</taxon>
        <taxon>Bacillati</taxon>
        <taxon>Actinomycetota</taxon>
        <taxon>Actinomycetes</taxon>
        <taxon>Micrococcales</taxon>
        <taxon>Micrococcaceae</taxon>
        <taxon>Galactobacter</taxon>
    </lineage>
</organism>
<feature type="domain" description="HTH cro/C1-type" evidence="1">
    <location>
        <begin position="10"/>
        <end position="64"/>
    </location>
</feature>
<dbReference type="AlphaFoldDB" id="A0A399J951"/>
<reference evidence="2 3" key="1">
    <citation type="submission" date="2018-07" db="EMBL/GenBank/DDBJ databases">
        <title>Arthrobacter sp. nov., isolated from raw cow's milk with high bacterial count.</title>
        <authorList>
            <person name="Hahne J."/>
            <person name="Isele D."/>
            <person name="Lipski A."/>
        </authorList>
    </citation>
    <scope>NUCLEOTIDE SEQUENCE [LARGE SCALE GENOMIC DNA]</scope>
    <source>
        <strain evidence="2 3">JZ R-35</strain>
    </source>
</reference>
<dbReference type="CDD" id="cd00093">
    <property type="entry name" value="HTH_XRE"/>
    <property type="match status" value="1"/>
</dbReference>
<dbReference type="RefSeq" id="WP_119424814.1">
    <property type="nucleotide sequence ID" value="NZ_QQXK01000016.1"/>
</dbReference>
<comment type="caution">
    <text evidence="2">The sequence shown here is derived from an EMBL/GenBank/DDBJ whole genome shotgun (WGS) entry which is preliminary data.</text>
</comment>